<evidence type="ECO:0000313" key="1">
    <source>
        <dbReference type="EMBL" id="KKK93798.1"/>
    </source>
</evidence>
<gene>
    <name evidence="1" type="ORF">LCGC14_2689250</name>
</gene>
<name>A0A0F8ZJ06_9ZZZZ</name>
<proteinExistence type="predicted"/>
<evidence type="ECO:0008006" key="2">
    <source>
        <dbReference type="Google" id="ProtNLM"/>
    </source>
</evidence>
<organism evidence="1">
    <name type="scientific">marine sediment metagenome</name>
    <dbReference type="NCBI Taxonomy" id="412755"/>
    <lineage>
        <taxon>unclassified sequences</taxon>
        <taxon>metagenomes</taxon>
        <taxon>ecological metagenomes</taxon>
    </lineage>
</organism>
<dbReference type="AlphaFoldDB" id="A0A0F8ZJ06"/>
<accession>A0A0F8ZJ06</accession>
<protein>
    <recommendedName>
        <fullName evidence="2">BclA C-terminal domain-containing protein</fullName>
    </recommendedName>
</protein>
<dbReference type="Gene3D" id="2.60.120.40">
    <property type="match status" value="1"/>
</dbReference>
<dbReference type="InterPro" id="IPR008983">
    <property type="entry name" value="Tumour_necrosis_fac-like_dom"/>
</dbReference>
<comment type="caution">
    <text evidence="1">The sequence shown here is derived from an EMBL/GenBank/DDBJ whole genome shotgun (WGS) entry which is preliminary data.</text>
</comment>
<reference evidence="1" key="1">
    <citation type="journal article" date="2015" name="Nature">
        <title>Complex archaea that bridge the gap between prokaryotes and eukaryotes.</title>
        <authorList>
            <person name="Spang A."/>
            <person name="Saw J.H."/>
            <person name="Jorgensen S.L."/>
            <person name="Zaremba-Niedzwiedzka K."/>
            <person name="Martijn J."/>
            <person name="Lind A.E."/>
            <person name="van Eijk R."/>
            <person name="Schleper C."/>
            <person name="Guy L."/>
            <person name="Ettema T.J."/>
        </authorList>
    </citation>
    <scope>NUCLEOTIDE SEQUENCE</scope>
</reference>
<sequence>EDSDLKMGISHTFNSLTNNTFMVMQDGIYNIDYDFDVEDTSAGASDIDTAARLILINGTEIPGSIFETDITRQGTEVELSHDFLMEALAGQQFTLQFIATDEDVQISTHGTFGVSPESATVVMFKIANLP</sequence>
<dbReference type="EMBL" id="LAZR01047620">
    <property type="protein sequence ID" value="KKK93798.1"/>
    <property type="molecule type" value="Genomic_DNA"/>
</dbReference>
<feature type="non-terminal residue" evidence="1">
    <location>
        <position position="1"/>
    </location>
</feature>